<dbReference type="Proteomes" id="UP000326336">
    <property type="component" value="Unassembled WGS sequence"/>
</dbReference>
<evidence type="ECO:0000313" key="3">
    <source>
        <dbReference type="Proteomes" id="UP000326336"/>
    </source>
</evidence>
<protein>
    <submittedName>
        <fullName evidence="2">Uncharacterized protein</fullName>
    </submittedName>
</protein>
<proteinExistence type="predicted"/>
<keyword evidence="3" id="KW-1185">Reference proteome</keyword>
<accession>A0A5N5RLS7</accession>
<dbReference type="RefSeq" id="WP_151915982.1">
    <property type="nucleotide sequence ID" value="NZ_RQSP01000003.1"/>
</dbReference>
<keyword evidence="1" id="KW-0812">Transmembrane</keyword>
<keyword evidence="1" id="KW-0472">Membrane</keyword>
<dbReference type="OrthoDB" id="3243284at2"/>
<name>A0A5N5RLS7_9BIFI</name>
<evidence type="ECO:0000256" key="1">
    <source>
        <dbReference type="SAM" id="Phobius"/>
    </source>
</evidence>
<sequence length="106" mass="12381">MPWWIWLLLVLFMLGMIIAGVMYVIVHALRGMRAISGTVSRAGDAIEAMGRPDDRQSAQFRPIFTEPLNMAAERYADAHADVIRRRNRKRDRHVRIWADWSKFNRS</sequence>
<evidence type="ECO:0000313" key="2">
    <source>
        <dbReference type="EMBL" id="KAB5608292.1"/>
    </source>
</evidence>
<feature type="transmembrane region" description="Helical" evidence="1">
    <location>
        <begin position="6"/>
        <end position="26"/>
    </location>
</feature>
<dbReference type="EMBL" id="RQSP01000003">
    <property type="protein sequence ID" value="KAB5608292.1"/>
    <property type="molecule type" value="Genomic_DNA"/>
</dbReference>
<dbReference type="AlphaFoldDB" id="A0A5N5RLS7"/>
<reference evidence="2 3" key="1">
    <citation type="journal article" date="2019" name="Int. J. Syst. Evol. Microbiol.">
        <title>Bifidobacterium jacchi sp. nov., isolated from the faeces of a baby common marmoset (Callithrix jacchus).</title>
        <authorList>
            <person name="Modesto M."/>
            <person name="Watanabe K."/>
            <person name="Arita M."/>
            <person name="Satti M."/>
            <person name="Oki K."/>
            <person name="Sciavilla P."/>
            <person name="Patavino C."/>
            <person name="Camma C."/>
            <person name="Michelini S."/>
            <person name="Sgorbati B."/>
            <person name="Mattarelli P."/>
        </authorList>
    </citation>
    <scope>NUCLEOTIDE SEQUENCE [LARGE SCALE GENOMIC DNA]</scope>
    <source>
        <strain evidence="2 3">MRM 9.3</strain>
    </source>
</reference>
<organism evidence="2 3">
    <name type="scientific">Bifidobacterium jacchi</name>
    <dbReference type="NCBI Taxonomy" id="2490545"/>
    <lineage>
        <taxon>Bacteria</taxon>
        <taxon>Bacillati</taxon>
        <taxon>Actinomycetota</taxon>
        <taxon>Actinomycetes</taxon>
        <taxon>Bifidobacteriales</taxon>
        <taxon>Bifidobacteriaceae</taxon>
        <taxon>Bifidobacterium</taxon>
    </lineage>
</organism>
<gene>
    <name evidence="2" type="ORF">EHS19_01280</name>
</gene>
<keyword evidence="1" id="KW-1133">Transmembrane helix</keyword>
<comment type="caution">
    <text evidence="2">The sequence shown here is derived from an EMBL/GenBank/DDBJ whole genome shotgun (WGS) entry which is preliminary data.</text>
</comment>